<dbReference type="KEGG" id="ail:FLP10_05400"/>
<dbReference type="PANTHER" id="PTHR36221:SF1">
    <property type="entry name" value="DUF742 DOMAIN-CONTAINING PROTEIN"/>
    <property type="match status" value="1"/>
</dbReference>
<dbReference type="AlphaFoldDB" id="A0A5C1YCV7"/>
<dbReference type="Pfam" id="PF05331">
    <property type="entry name" value="DUF742"/>
    <property type="match status" value="1"/>
</dbReference>
<proteinExistence type="predicted"/>
<evidence type="ECO:0000313" key="1">
    <source>
        <dbReference type="EMBL" id="QEO13923.1"/>
    </source>
</evidence>
<evidence type="ECO:0000313" key="2">
    <source>
        <dbReference type="Proteomes" id="UP000324678"/>
    </source>
</evidence>
<name>A0A5C1YCV7_9MICO</name>
<protein>
    <submittedName>
        <fullName evidence="1">DUF742 domain-containing protein</fullName>
    </submittedName>
</protein>
<gene>
    <name evidence="1" type="ORF">FLP10_05400</name>
</gene>
<reference evidence="1 2" key="1">
    <citation type="submission" date="2019-09" db="EMBL/GenBank/DDBJ databases">
        <title>Genome sequencing of strain KACC 19306.</title>
        <authorList>
            <person name="Heo J."/>
            <person name="Kim S.-J."/>
            <person name="Kim J.-S."/>
            <person name="Hong S.-B."/>
            <person name="Kwon S.-W."/>
        </authorList>
    </citation>
    <scope>NUCLEOTIDE SEQUENCE [LARGE SCALE GENOMIC DNA]</scope>
    <source>
        <strain evidence="1 2">KACC 19306</strain>
    </source>
</reference>
<keyword evidence="2" id="KW-1185">Reference proteome</keyword>
<dbReference type="OrthoDB" id="3296462at2"/>
<dbReference type="Proteomes" id="UP000324678">
    <property type="component" value="Chromosome"/>
</dbReference>
<dbReference type="InterPro" id="IPR007995">
    <property type="entry name" value="DUF742"/>
</dbReference>
<sequence>MVSAPDPGPSQLVRPYALTRGRTAPTRDYPLEALVRTHLPVLDDSGLSPEERSIVDLCRQSRSVAEVAALVRIPLGVARILIGDLVDRGVVSVHVQTESDSAPDATLLERVLSGLRKL</sequence>
<organism evidence="1 2">
    <name type="scientific">Agromyces intestinalis</name>
    <dbReference type="NCBI Taxonomy" id="2592652"/>
    <lineage>
        <taxon>Bacteria</taxon>
        <taxon>Bacillati</taxon>
        <taxon>Actinomycetota</taxon>
        <taxon>Actinomycetes</taxon>
        <taxon>Micrococcales</taxon>
        <taxon>Microbacteriaceae</taxon>
        <taxon>Agromyces</taxon>
    </lineage>
</organism>
<dbReference type="EMBL" id="CP043505">
    <property type="protein sequence ID" value="QEO13923.1"/>
    <property type="molecule type" value="Genomic_DNA"/>
</dbReference>
<accession>A0A5C1YCV7</accession>
<dbReference type="PANTHER" id="PTHR36221">
    <property type="entry name" value="DUF742 DOMAIN-CONTAINING PROTEIN"/>
    <property type="match status" value="1"/>
</dbReference>